<dbReference type="RefSeq" id="WP_060528215.1">
    <property type="nucleotide sequence ID" value="NZ_KQ557118.1"/>
</dbReference>
<organism evidence="1 2">
    <name type="scientific">endosymbiont of Ridgeia piscesae</name>
    <dbReference type="NCBI Taxonomy" id="54398"/>
    <lineage>
        <taxon>Bacteria</taxon>
        <taxon>Pseudomonadati</taxon>
        <taxon>Pseudomonadota</taxon>
        <taxon>Gammaproteobacteria</taxon>
        <taxon>sulfur-oxidizing symbionts</taxon>
    </lineage>
</organism>
<accession>A0A0T5YUD4</accession>
<keyword evidence="2" id="KW-1185">Reference proteome</keyword>
<name>A0A0T5YUD4_9GAMM</name>
<protein>
    <submittedName>
        <fullName evidence="1">Uncharacterized protein</fullName>
    </submittedName>
</protein>
<reference evidence="1 2" key="1">
    <citation type="submission" date="2015-11" db="EMBL/GenBank/DDBJ databases">
        <title>The genome of Candidatus Endoriftia persephone in Ridgeia piscesae and population structure of the North Eastern Pacific vestimentiferan symbionts.</title>
        <authorList>
            <person name="Perez M."/>
            <person name="Juniper K.S."/>
        </authorList>
    </citation>
    <scope>NUCLEOTIDE SEQUENCE [LARGE SCALE GENOMIC DNA]</scope>
    <source>
        <strain evidence="1">Ind11</strain>
    </source>
</reference>
<dbReference type="OrthoDB" id="7065783at2"/>
<gene>
    <name evidence="1" type="ORF">Ga0074115_103139</name>
</gene>
<evidence type="ECO:0000313" key="1">
    <source>
        <dbReference type="EMBL" id="KRT54240.1"/>
    </source>
</evidence>
<evidence type="ECO:0000313" key="2">
    <source>
        <dbReference type="Proteomes" id="UP000051634"/>
    </source>
</evidence>
<dbReference type="AlphaFoldDB" id="A0A0T5YUD4"/>
<dbReference type="EMBL" id="LDXT01000093">
    <property type="protein sequence ID" value="KRT54240.1"/>
    <property type="molecule type" value="Genomic_DNA"/>
</dbReference>
<proteinExistence type="predicted"/>
<dbReference type="Proteomes" id="UP000051634">
    <property type="component" value="Unassembled WGS sequence"/>
</dbReference>
<sequence length="159" mass="18220">MLVKVIAIAAIGYGLFYYYQAQQNPWQIDAPVYAEFRVDMKAAGQTLNAVLIGKSVDQNDCEQRAQKVWRETLEGCAACTFKSAECKTDIGSRYEKLFDNRSTYTSYVSFNRGSRFERDGRMIVWGLNDKDSRTFCELMKSYMRKGYSGEVRCVFGRGI</sequence>
<comment type="caution">
    <text evidence="1">The sequence shown here is derived from an EMBL/GenBank/DDBJ whole genome shotgun (WGS) entry which is preliminary data.</text>
</comment>